<organism evidence="20 21">
    <name type="scientific">Bifiguratus adelaidae</name>
    <dbReference type="NCBI Taxonomy" id="1938954"/>
    <lineage>
        <taxon>Eukaryota</taxon>
        <taxon>Fungi</taxon>
        <taxon>Fungi incertae sedis</taxon>
        <taxon>Mucoromycota</taxon>
        <taxon>Mucoromycotina</taxon>
        <taxon>Endogonomycetes</taxon>
        <taxon>Endogonales</taxon>
        <taxon>Endogonales incertae sedis</taxon>
        <taxon>Bifiguratus</taxon>
    </lineage>
</organism>
<evidence type="ECO:0000256" key="13">
    <source>
        <dbReference type="ARBA" id="ARBA00023140"/>
    </source>
</evidence>
<feature type="active site" description="Proton acceptor" evidence="14">
    <location>
        <position position="419"/>
    </location>
</feature>
<dbReference type="Gene3D" id="2.40.110.10">
    <property type="entry name" value="Butyryl-CoA Dehydrogenase, subunit A, domain 2"/>
    <property type="match status" value="1"/>
</dbReference>
<keyword evidence="10" id="KW-0276">Fatty acid metabolism</keyword>
<dbReference type="OrthoDB" id="538336at2759"/>
<feature type="domain" description="Acyl-CoA oxidase C-alpha1" evidence="19">
    <location>
        <begin position="276"/>
        <end position="434"/>
    </location>
</feature>
<keyword evidence="7" id="KW-0597">Phosphoprotein</keyword>
<proteinExistence type="inferred from homology"/>
<dbReference type="GO" id="GO:0005777">
    <property type="term" value="C:peroxisome"/>
    <property type="evidence" value="ECO:0007669"/>
    <property type="project" value="UniProtKB-SubCell"/>
</dbReference>
<evidence type="ECO:0000256" key="15">
    <source>
        <dbReference type="PIRSR" id="PIRSR000168-2"/>
    </source>
</evidence>
<feature type="domain" description="Acyl-coenzyme A oxidase N-terminal" evidence="18">
    <location>
        <begin position="20"/>
        <end position="134"/>
    </location>
</feature>
<keyword evidence="9 15" id="KW-0274">FAD</keyword>
<dbReference type="Pfam" id="PF22924">
    <property type="entry name" value="ACOX_C_alpha1"/>
    <property type="match status" value="1"/>
</dbReference>
<dbReference type="EC" id="1.3.3.6" evidence="6"/>
<dbReference type="FunFam" id="2.40.110.10:FF:000003">
    <property type="entry name" value="Acyl-coenzyme A oxidase"/>
    <property type="match status" value="1"/>
</dbReference>
<dbReference type="InterPro" id="IPR037069">
    <property type="entry name" value="AcylCoA_DH/ox_N_sf"/>
</dbReference>
<evidence type="ECO:0000256" key="2">
    <source>
        <dbReference type="ARBA" id="ARBA00001974"/>
    </source>
</evidence>
<evidence type="ECO:0000256" key="12">
    <source>
        <dbReference type="ARBA" id="ARBA00023098"/>
    </source>
</evidence>
<dbReference type="InterPro" id="IPR055060">
    <property type="entry name" value="ACOX_C_alpha1"/>
</dbReference>
<dbReference type="Pfam" id="PF02770">
    <property type="entry name" value="Acyl-CoA_dh_M"/>
    <property type="match status" value="1"/>
</dbReference>
<dbReference type="Pfam" id="PF14749">
    <property type="entry name" value="Acyl-CoA_ox_N"/>
    <property type="match status" value="1"/>
</dbReference>
<dbReference type="GO" id="GO:0003997">
    <property type="term" value="F:acyl-CoA oxidase activity"/>
    <property type="evidence" value="ECO:0007669"/>
    <property type="project" value="UniProtKB-EC"/>
</dbReference>
<dbReference type="GO" id="GO:0033540">
    <property type="term" value="P:fatty acid beta-oxidation using acyl-CoA oxidase"/>
    <property type="evidence" value="ECO:0007669"/>
    <property type="project" value="UniProtKB-UniPathway"/>
</dbReference>
<dbReference type="Pfam" id="PF01756">
    <property type="entry name" value="ACOX"/>
    <property type="match status" value="1"/>
</dbReference>
<dbReference type="GO" id="GO:0055088">
    <property type="term" value="P:lipid homeostasis"/>
    <property type="evidence" value="ECO:0007669"/>
    <property type="project" value="TreeGrafter"/>
</dbReference>
<dbReference type="FunFam" id="1.20.140.10:FF:000005">
    <property type="entry name" value="Acyl-coenzyme A oxidase"/>
    <property type="match status" value="1"/>
</dbReference>
<keyword evidence="21" id="KW-1185">Reference proteome</keyword>
<dbReference type="GO" id="GO:0005504">
    <property type="term" value="F:fatty acid binding"/>
    <property type="evidence" value="ECO:0007669"/>
    <property type="project" value="TreeGrafter"/>
</dbReference>
<accession>A0A261XWJ1</accession>
<dbReference type="GO" id="GO:0071949">
    <property type="term" value="F:FAD binding"/>
    <property type="evidence" value="ECO:0007669"/>
    <property type="project" value="InterPro"/>
</dbReference>
<feature type="domain" description="Acyl-CoA oxidase/dehydrogenase middle" evidence="17">
    <location>
        <begin position="136"/>
        <end position="246"/>
    </location>
</feature>
<comment type="caution">
    <text evidence="20">The sequence shown here is derived from an EMBL/GenBank/DDBJ whole genome shotgun (WGS) entry which is preliminary data.</text>
</comment>
<dbReference type="PIRSF" id="PIRSF000168">
    <property type="entry name" value="Acyl-CoA_oxidase"/>
    <property type="match status" value="1"/>
</dbReference>
<evidence type="ECO:0000259" key="19">
    <source>
        <dbReference type="Pfam" id="PF22924"/>
    </source>
</evidence>
<dbReference type="InterPro" id="IPR029320">
    <property type="entry name" value="Acyl-CoA_ox_N"/>
</dbReference>
<dbReference type="SUPFAM" id="SSF56645">
    <property type="entry name" value="Acyl-CoA dehydrogenase NM domain-like"/>
    <property type="match status" value="1"/>
</dbReference>
<dbReference type="UniPathway" id="UPA00661"/>
<evidence type="ECO:0000256" key="4">
    <source>
        <dbReference type="ARBA" id="ARBA00004846"/>
    </source>
</evidence>
<dbReference type="Proteomes" id="UP000242875">
    <property type="component" value="Unassembled WGS sequence"/>
</dbReference>
<keyword evidence="11" id="KW-0560">Oxidoreductase</keyword>
<evidence type="ECO:0000259" key="16">
    <source>
        <dbReference type="Pfam" id="PF01756"/>
    </source>
</evidence>
<dbReference type="InterPro" id="IPR009100">
    <property type="entry name" value="AcylCoA_DH/oxidase_NM_dom_sf"/>
</dbReference>
<comment type="subcellular location">
    <subcellularLocation>
        <location evidence="3">Peroxisome</location>
    </subcellularLocation>
</comment>
<name>A0A261XWJ1_9FUNG</name>
<dbReference type="PANTHER" id="PTHR10909:SF250">
    <property type="entry name" value="PEROXISOMAL ACYL-COENZYME A OXIDASE 1"/>
    <property type="match status" value="1"/>
</dbReference>
<feature type="binding site" evidence="15">
    <location>
        <position position="179"/>
    </location>
    <ligand>
        <name>FAD</name>
        <dbReference type="ChEBI" id="CHEBI:57692"/>
    </ligand>
</feature>
<protein>
    <recommendedName>
        <fullName evidence="6">acyl-CoA oxidase</fullName>
        <ecNumber evidence="6">1.3.3.6</ecNumber>
    </recommendedName>
</protein>
<evidence type="ECO:0000256" key="11">
    <source>
        <dbReference type="ARBA" id="ARBA00023002"/>
    </source>
</evidence>
<evidence type="ECO:0000256" key="14">
    <source>
        <dbReference type="PIRSR" id="PIRSR000168-1"/>
    </source>
</evidence>
<dbReference type="PANTHER" id="PTHR10909">
    <property type="entry name" value="ELECTRON TRANSPORT OXIDOREDUCTASE"/>
    <property type="match status" value="1"/>
</dbReference>
<keyword evidence="12" id="KW-0443">Lipid metabolism</keyword>
<gene>
    <name evidence="20" type="ORF">BZG36_04711</name>
</gene>
<dbReference type="InterPro" id="IPR002655">
    <property type="entry name" value="Acyl-CoA_oxidase_C"/>
</dbReference>
<sequence length="593" mass="67335">MPYDQAGDLENERERSKVEVQPLTEWFQGGRQVYEQKVRMMKVIEAEPIFDKRHRYFWGRTERFQRALASSKRYIELRAKYKFSTEESMMFIDLVDEYLPISLHEGMFLPTLRSQGSDEQHQKWLEDAENYRIIGCYAQTELGHGSNLNGLETTATLDRTTDEWVINTPYLSSGKCWIGTLGKIANHAMVQAKLIIDGKDYGTHPFLVPIRDRKTHVVLPGIEIKDIGPKVGANTMDNGYMLLKNVRIPRENMMMRFSKVSKEGVYSKPPSNKLAYGTMTLVRVNLVNQSGYALSRAVTIAVRYSAVRRQGGEGIEKQVLDYAGVQYRLFPLLASSFAFRITGEWMYAMYRKLVTELANGDIKSLADVHAYSSGLKAYTTAVAADGIEDARKAMGGHGYSQFAGIQDFYVTYLPTNTYEGENWLLTQQTARYLVKILADVQKDPKATNVSKTTEYLRLVTKGSEFDSDRCPARDLHDLYRPEIQLGILAHRAAYLVRAVAGHKTNANTWSDLNIDAMRVSKAHCQYIIALNFIEFLRDARFSAGTRQALRDLCSLHILHTIEVGLGDHLETGYLLPSQATHVHTAVRELLHKI</sequence>
<dbReference type="InterPro" id="IPR046373">
    <property type="entry name" value="Acyl-CoA_Oxase/DH_mid-dom_sf"/>
</dbReference>
<dbReference type="SUPFAM" id="SSF47203">
    <property type="entry name" value="Acyl-CoA dehydrogenase C-terminal domain-like"/>
    <property type="match status" value="2"/>
</dbReference>
<feature type="domain" description="Acyl-CoA oxidase C-terminal" evidence="16">
    <location>
        <begin position="482"/>
        <end position="593"/>
    </location>
</feature>
<evidence type="ECO:0000256" key="1">
    <source>
        <dbReference type="ARBA" id="ARBA00001201"/>
    </source>
</evidence>
<evidence type="ECO:0000256" key="6">
    <source>
        <dbReference type="ARBA" id="ARBA00012870"/>
    </source>
</evidence>
<evidence type="ECO:0000256" key="5">
    <source>
        <dbReference type="ARBA" id="ARBA00006288"/>
    </source>
</evidence>
<dbReference type="EMBL" id="MVBO01000129">
    <property type="protein sequence ID" value="OZJ02727.1"/>
    <property type="molecule type" value="Genomic_DNA"/>
</dbReference>
<feature type="binding site" evidence="15">
    <location>
        <position position="140"/>
    </location>
    <ligand>
        <name>FAD</name>
        <dbReference type="ChEBI" id="CHEBI:57692"/>
    </ligand>
</feature>
<reference evidence="20 21" key="1">
    <citation type="journal article" date="2017" name="Mycologia">
        <title>Bifiguratus adelaidae, gen. et sp. nov., a new member of Mucoromycotina in endophytic and soil-dwelling habitats.</title>
        <authorList>
            <person name="Torres-Cruz T.J."/>
            <person name="Billingsley Tobias T.L."/>
            <person name="Almatruk M."/>
            <person name="Hesse C."/>
            <person name="Kuske C.R."/>
            <person name="Desiro A."/>
            <person name="Benucci G.M."/>
            <person name="Bonito G."/>
            <person name="Stajich J.E."/>
            <person name="Dunlap C."/>
            <person name="Arnold A.E."/>
            <person name="Porras-Alfaro A."/>
        </authorList>
    </citation>
    <scope>NUCLEOTIDE SEQUENCE [LARGE SCALE GENOMIC DNA]</scope>
    <source>
        <strain evidence="20 21">AZ0501</strain>
    </source>
</reference>
<dbReference type="InterPro" id="IPR036250">
    <property type="entry name" value="AcylCo_DH-like_C"/>
</dbReference>
<feature type="non-terminal residue" evidence="20">
    <location>
        <position position="593"/>
    </location>
</feature>
<evidence type="ECO:0000313" key="21">
    <source>
        <dbReference type="Proteomes" id="UP000242875"/>
    </source>
</evidence>
<evidence type="ECO:0000256" key="10">
    <source>
        <dbReference type="ARBA" id="ARBA00022832"/>
    </source>
</evidence>
<dbReference type="InterPro" id="IPR006091">
    <property type="entry name" value="Acyl-CoA_Oxase/DH_mid-dom"/>
</dbReference>
<dbReference type="Gene3D" id="1.20.140.10">
    <property type="entry name" value="Butyryl-CoA Dehydrogenase, subunit A, domain 3"/>
    <property type="match status" value="2"/>
</dbReference>
<evidence type="ECO:0000256" key="9">
    <source>
        <dbReference type="ARBA" id="ARBA00022827"/>
    </source>
</evidence>
<keyword evidence="13" id="KW-0576">Peroxisome</keyword>
<evidence type="ECO:0000259" key="18">
    <source>
        <dbReference type="Pfam" id="PF14749"/>
    </source>
</evidence>
<evidence type="ECO:0000256" key="7">
    <source>
        <dbReference type="ARBA" id="ARBA00022553"/>
    </source>
</evidence>
<comment type="catalytic activity">
    <reaction evidence="1">
        <text>a 2,3-saturated acyl-CoA + O2 = a (2E)-enoyl-CoA + H2O2</text>
        <dbReference type="Rhea" id="RHEA:38959"/>
        <dbReference type="ChEBI" id="CHEBI:15379"/>
        <dbReference type="ChEBI" id="CHEBI:16240"/>
        <dbReference type="ChEBI" id="CHEBI:58856"/>
        <dbReference type="ChEBI" id="CHEBI:65111"/>
        <dbReference type="EC" id="1.3.3.6"/>
    </reaction>
</comment>
<comment type="similarity">
    <text evidence="5">Belongs to the acyl-CoA oxidase family.</text>
</comment>
<keyword evidence="8" id="KW-0285">Flavoprotein</keyword>
<evidence type="ECO:0000259" key="17">
    <source>
        <dbReference type="Pfam" id="PF02770"/>
    </source>
</evidence>
<comment type="pathway">
    <text evidence="4">Lipid metabolism; peroxisomal fatty acid beta-oxidation.</text>
</comment>
<comment type="cofactor">
    <cofactor evidence="2">
        <name>FAD</name>
        <dbReference type="ChEBI" id="CHEBI:57692"/>
    </cofactor>
</comment>
<evidence type="ECO:0000256" key="8">
    <source>
        <dbReference type="ARBA" id="ARBA00022630"/>
    </source>
</evidence>
<dbReference type="FunFam" id="1.20.140.10:FF:000007">
    <property type="entry name" value="Acyl-coenzyme A oxidase"/>
    <property type="match status" value="1"/>
</dbReference>
<evidence type="ECO:0000256" key="3">
    <source>
        <dbReference type="ARBA" id="ARBA00004275"/>
    </source>
</evidence>
<dbReference type="Gene3D" id="1.10.540.10">
    <property type="entry name" value="Acyl-CoA dehydrogenase/oxidase, N-terminal domain"/>
    <property type="match status" value="1"/>
</dbReference>
<dbReference type="AlphaFoldDB" id="A0A261XWJ1"/>
<dbReference type="InterPro" id="IPR012258">
    <property type="entry name" value="Acyl-CoA_oxidase"/>
</dbReference>
<dbReference type="FunFam" id="1.10.540.10:FF:000006">
    <property type="entry name" value="Acyl-coenzyme A oxidase"/>
    <property type="match status" value="1"/>
</dbReference>
<evidence type="ECO:0000313" key="20">
    <source>
        <dbReference type="EMBL" id="OZJ02727.1"/>
    </source>
</evidence>